<dbReference type="Proteomes" id="UP000199055">
    <property type="component" value="Unassembled WGS sequence"/>
</dbReference>
<dbReference type="AlphaFoldDB" id="A0A1H8ZAP7"/>
<dbReference type="GO" id="GO:0016747">
    <property type="term" value="F:acyltransferase activity, transferring groups other than amino-acyl groups"/>
    <property type="evidence" value="ECO:0007669"/>
    <property type="project" value="InterPro"/>
</dbReference>
<dbReference type="STRING" id="403935.SAMN05216481_101376"/>
<keyword evidence="3" id="KW-1185">Reference proteome</keyword>
<feature type="domain" description="N-acetyltransferase" evidence="1">
    <location>
        <begin position="1"/>
        <end position="167"/>
    </location>
</feature>
<dbReference type="EMBL" id="FOET01000001">
    <property type="protein sequence ID" value="SEP60688.1"/>
    <property type="molecule type" value="Genomic_DNA"/>
</dbReference>
<evidence type="ECO:0000313" key="2">
    <source>
        <dbReference type="EMBL" id="SEP60688.1"/>
    </source>
</evidence>
<evidence type="ECO:0000259" key="1">
    <source>
        <dbReference type="PROSITE" id="PS51186"/>
    </source>
</evidence>
<keyword evidence="2" id="KW-0808">Transferase</keyword>
<gene>
    <name evidence="2" type="ORF">SAMN05216481_101376</name>
</gene>
<dbReference type="InterPro" id="IPR016181">
    <property type="entry name" value="Acyl_CoA_acyltransferase"/>
</dbReference>
<evidence type="ECO:0000313" key="3">
    <source>
        <dbReference type="Proteomes" id="UP000199055"/>
    </source>
</evidence>
<organism evidence="2 3">
    <name type="scientific">Streptomyces radiopugnans</name>
    <dbReference type="NCBI Taxonomy" id="403935"/>
    <lineage>
        <taxon>Bacteria</taxon>
        <taxon>Bacillati</taxon>
        <taxon>Actinomycetota</taxon>
        <taxon>Actinomycetes</taxon>
        <taxon>Kitasatosporales</taxon>
        <taxon>Streptomycetaceae</taxon>
        <taxon>Streptomyces</taxon>
    </lineage>
</organism>
<dbReference type="RefSeq" id="WP_093654641.1">
    <property type="nucleotide sequence ID" value="NZ_FOET01000001.1"/>
</dbReference>
<dbReference type="Pfam" id="PF00583">
    <property type="entry name" value="Acetyltransf_1"/>
    <property type="match status" value="1"/>
</dbReference>
<dbReference type="Gene3D" id="3.40.630.30">
    <property type="match status" value="1"/>
</dbReference>
<dbReference type="InterPro" id="IPR000182">
    <property type="entry name" value="GNAT_dom"/>
</dbReference>
<reference evidence="2 3" key="1">
    <citation type="submission" date="2016-10" db="EMBL/GenBank/DDBJ databases">
        <authorList>
            <person name="de Groot N.N."/>
        </authorList>
    </citation>
    <scope>NUCLEOTIDE SEQUENCE [LARGE SCALE GENOMIC DNA]</scope>
    <source>
        <strain evidence="2 3">CGMCC 4.3519</strain>
    </source>
</reference>
<dbReference type="PROSITE" id="PS51186">
    <property type="entry name" value="GNAT"/>
    <property type="match status" value="1"/>
</dbReference>
<accession>A0A1H8ZAP7</accession>
<dbReference type="SUPFAM" id="SSF55729">
    <property type="entry name" value="Acyl-CoA N-acyltransferases (Nat)"/>
    <property type="match status" value="1"/>
</dbReference>
<sequence>MTVPVVRTALVPVSEILDLRWEVLRPGLPREAAVFPEDGDPAAFHIASYEGDAPEVLGCGTFFPEPFPGPLSEPLPGPASGPPPESAATAYRFRGMASAPAARGRGHGAAVLRAGAAEAAARGAGLLWCNGRTPARGFYERQGFRAHGEEFVIEGVGPHLVFVREIRPRTRRTGDVAGRP</sequence>
<name>A0A1H8ZAP7_9ACTN</name>
<protein>
    <submittedName>
        <fullName evidence="2">Acetyltransferase (GNAT) family protein</fullName>
    </submittedName>
</protein>
<proteinExistence type="predicted"/>